<name>A0A9P4MIT7_9PEZI</name>
<keyword evidence="5 6" id="KW-0349">Heme</keyword>
<evidence type="ECO:0000313" key="10">
    <source>
        <dbReference type="Proteomes" id="UP000799439"/>
    </source>
</evidence>
<dbReference type="Gene3D" id="1.10.630.10">
    <property type="entry name" value="Cytochrome P450"/>
    <property type="match status" value="1"/>
</dbReference>
<dbReference type="SUPFAM" id="SSF48264">
    <property type="entry name" value="Cytochrome P450"/>
    <property type="match status" value="1"/>
</dbReference>
<keyword evidence="2 5" id="KW-0479">Metal-binding</keyword>
<keyword evidence="8" id="KW-0812">Transmembrane</keyword>
<keyword evidence="4 5" id="KW-0408">Iron</keyword>
<dbReference type="PANTHER" id="PTHR46300:SF6">
    <property type="entry name" value="CYTOCHROME P450 2C30"/>
    <property type="match status" value="1"/>
</dbReference>
<evidence type="ECO:0000256" key="2">
    <source>
        <dbReference type="ARBA" id="ARBA00022723"/>
    </source>
</evidence>
<reference evidence="9" key="1">
    <citation type="journal article" date="2020" name="Stud. Mycol.">
        <title>101 Dothideomycetes genomes: a test case for predicting lifestyles and emergence of pathogens.</title>
        <authorList>
            <person name="Haridas S."/>
            <person name="Albert R."/>
            <person name="Binder M."/>
            <person name="Bloem J."/>
            <person name="Labutti K."/>
            <person name="Salamov A."/>
            <person name="Andreopoulos B."/>
            <person name="Baker S."/>
            <person name="Barry K."/>
            <person name="Bills G."/>
            <person name="Bluhm B."/>
            <person name="Cannon C."/>
            <person name="Castanera R."/>
            <person name="Culley D."/>
            <person name="Daum C."/>
            <person name="Ezra D."/>
            <person name="Gonzalez J."/>
            <person name="Henrissat B."/>
            <person name="Kuo A."/>
            <person name="Liang C."/>
            <person name="Lipzen A."/>
            <person name="Lutzoni F."/>
            <person name="Magnuson J."/>
            <person name="Mondo S."/>
            <person name="Nolan M."/>
            <person name="Ohm R."/>
            <person name="Pangilinan J."/>
            <person name="Park H.-J."/>
            <person name="Ramirez L."/>
            <person name="Alfaro M."/>
            <person name="Sun H."/>
            <person name="Tritt A."/>
            <person name="Yoshinaga Y."/>
            <person name="Zwiers L.-H."/>
            <person name="Turgeon B."/>
            <person name="Goodwin S."/>
            <person name="Spatafora J."/>
            <person name="Crous P."/>
            <person name="Grigoriev I."/>
        </authorList>
    </citation>
    <scope>NUCLEOTIDE SEQUENCE</scope>
    <source>
        <strain evidence="9">CBS 260.36</strain>
    </source>
</reference>
<dbReference type="AlphaFoldDB" id="A0A9P4MIT7"/>
<keyword evidence="10" id="KW-1185">Reference proteome</keyword>
<feature type="transmembrane region" description="Helical" evidence="8">
    <location>
        <begin position="287"/>
        <end position="308"/>
    </location>
</feature>
<evidence type="ECO:0000256" key="7">
    <source>
        <dbReference type="SAM" id="MobiDB-lite"/>
    </source>
</evidence>
<evidence type="ECO:0000256" key="1">
    <source>
        <dbReference type="ARBA" id="ARBA00010617"/>
    </source>
</evidence>
<dbReference type="PROSITE" id="PS00086">
    <property type="entry name" value="CYTOCHROME_P450"/>
    <property type="match status" value="1"/>
</dbReference>
<organism evidence="9 10">
    <name type="scientific">Myriangium duriaei CBS 260.36</name>
    <dbReference type="NCBI Taxonomy" id="1168546"/>
    <lineage>
        <taxon>Eukaryota</taxon>
        <taxon>Fungi</taxon>
        <taxon>Dikarya</taxon>
        <taxon>Ascomycota</taxon>
        <taxon>Pezizomycotina</taxon>
        <taxon>Dothideomycetes</taxon>
        <taxon>Dothideomycetidae</taxon>
        <taxon>Myriangiales</taxon>
        <taxon>Myriangiaceae</taxon>
        <taxon>Myriangium</taxon>
    </lineage>
</organism>
<feature type="compositionally biased region" description="Polar residues" evidence="7">
    <location>
        <begin position="532"/>
        <end position="548"/>
    </location>
</feature>
<evidence type="ECO:0000256" key="8">
    <source>
        <dbReference type="SAM" id="Phobius"/>
    </source>
</evidence>
<evidence type="ECO:0000256" key="5">
    <source>
        <dbReference type="PIRSR" id="PIRSR602401-1"/>
    </source>
</evidence>
<feature type="region of interest" description="Disordered" evidence="7">
    <location>
        <begin position="525"/>
        <end position="548"/>
    </location>
</feature>
<dbReference type="InterPro" id="IPR017972">
    <property type="entry name" value="Cyt_P450_CS"/>
</dbReference>
<comment type="cofactor">
    <cofactor evidence="5">
        <name>heme</name>
        <dbReference type="ChEBI" id="CHEBI:30413"/>
    </cofactor>
</comment>
<dbReference type="InterPro" id="IPR001128">
    <property type="entry name" value="Cyt_P450"/>
</dbReference>
<dbReference type="InterPro" id="IPR002401">
    <property type="entry name" value="Cyt_P450_E_grp-I"/>
</dbReference>
<comment type="similarity">
    <text evidence="1 6">Belongs to the cytochrome P450 family.</text>
</comment>
<dbReference type="GO" id="GO:0005506">
    <property type="term" value="F:iron ion binding"/>
    <property type="evidence" value="ECO:0007669"/>
    <property type="project" value="InterPro"/>
</dbReference>
<keyword evidence="6" id="KW-0503">Monooxygenase</keyword>
<accession>A0A9P4MIT7</accession>
<dbReference type="PANTHER" id="PTHR46300">
    <property type="entry name" value="P450, PUTATIVE (EUROFUNG)-RELATED-RELATED"/>
    <property type="match status" value="1"/>
</dbReference>
<protein>
    <submittedName>
        <fullName evidence="9">Cytochrome P450</fullName>
    </submittedName>
</protein>
<gene>
    <name evidence="9" type="ORF">K461DRAFT_284927</name>
</gene>
<evidence type="ECO:0000256" key="3">
    <source>
        <dbReference type="ARBA" id="ARBA00023002"/>
    </source>
</evidence>
<dbReference type="GO" id="GO:0016705">
    <property type="term" value="F:oxidoreductase activity, acting on paired donors, with incorporation or reduction of molecular oxygen"/>
    <property type="evidence" value="ECO:0007669"/>
    <property type="project" value="InterPro"/>
</dbReference>
<proteinExistence type="inferred from homology"/>
<sequence>MQPLLFFACVAVPVSIYILTFLNEVKRRKHDKRQFPGPTLLPFIGRVHDLVSLTIQYMWTKFQEWAHIYGPIYYTEMLGTKFIIVSDEGIAADLLIKRAKTNSDRPKVPSLFDPKNEYLPLMGRNKYWARQRKFTHSYLTQGHNAQYYGLMEYECKRYLYRLLTDEKNFMFALEDMAAKVMTSLLWDDHTHSVELTPSAWGLLTQMSPAGPITNVITPLWNYLPRVINPWKRAEIIRHDVQEAWWLKRLQEVRQQMELGIARPSFTRQYLESEKTSSLDGDTEASKALGMMALVGVFTVAGPLYYFLLSMIHHPLVQQKAQEEIDTVLEGKAPTLSDMPKLPYLRAVICEVMRWKPNVPTGVAHEVEADQEYNGCFIEKGTRILPLDIAFLRNPVKYPDPENFRPERWVEKGWPTYQEPLTQYPNVRTLTSFGWGHRQCLGMSVTQDELFVACGNVLWGFNLKKKIDPKTGLELDAPLDKSNSLLIIKPDPWEMAFHPRSHEKARKILTDWVDVEYEAIQAKEEFVRENSRKNSPMSESPQTPSTPVG</sequence>
<keyword evidence="8" id="KW-1133">Transmembrane helix</keyword>
<dbReference type="Proteomes" id="UP000799439">
    <property type="component" value="Unassembled WGS sequence"/>
</dbReference>
<dbReference type="GO" id="GO:0020037">
    <property type="term" value="F:heme binding"/>
    <property type="evidence" value="ECO:0007669"/>
    <property type="project" value="InterPro"/>
</dbReference>
<dbReference type="InterPro" id="IPR050364">
    <property type="entry name" value="Cytochrome_P450_fung"/>
</dbReference>
<evidence type="ECO:0000256" key="6">
    <source>
        <dbReference type="RuleBase" id="RU000461"/>
    </source>
</evidence>
<dbReference type="PRINTS" id="PR00463">
    <property type="entry name" value="EP450I"/>
</dbReference>
<dbReference type="Pfam" id="PF00067">
    <property type="entry name" value="p450"/>
    <property type="match status" value="1"/>
</dbReference>
<feature type="binding site" description="axial binding residue" evidence="5">
    <location>
        <position position="439"/>
    </location>
    <ligand>
        <name>heme</name>
        <dbReference type="ChEBI" id="CHEBI:30413"/>
    </ligand>
    <ligandPart>
        <name>Fe</name>
        <dbReference type="ChEBI" id="CHEBI:18248"/>
    </ligandPart>
</feature>
<dbReference type="GO" id="GO:0004497">
    <property type="term" value="F:monooxygenase activity"/>
    <property type="evidence" value="ECO:0007669"/>
    <property type="project" value="UniProtKB-KW"/>
</dbReference>
<comment type="caution">
    <text evidence="9">The sequence shown here is derived from an EMBL/GenBank/DDBJ whole genome shotgun (WGS) entry which is preliminary data.</text>
</comment>
<dbReference type="OrthoDB" id="1103324at2759"/>
<keyword evidence="3 6" id="KW-0560">Oxidoreductase</keyword>
<dbReference type="EMBL" id="ML996083">
    <property type="protein sequence ID" value="KAF2154543.1"/>
    <property type="molecule type" value="Genomic_DNA"/>
</dbReference>
<evidence type="ECO:0000256" key="4">
    <source>
        <dbReference type="ARBA" id="ARBA00023004"/>
    </source>
</evidence>
<evidence type="ECO:0000313" key="9">
    <source>
        <dbReference type="EMBL" id="KAF2154543.1"/>
    </source>
</evidence>
<keyword evidence="8" id="KW-0472">Membrane</keyword>
<dbReference type="InterPro" id="IPR036396">
    <property type="entry name" value="Cyt_P450_sf"/>
</dbReference>